<dbReference type="InterPro" id="IPR027372">
    <property type="entry name" value="Phytase-like_dom"/>
</dbReference>
<proteinExistence type="predicted"/>
<dbReference type="NCBIfam" id="TIGR02595">
    <property type="entry name" value="PEP_CTERM"/>
    <property type="match status" value="1"/>
</dbReference>
<dbReference type="InterPro" id="IPR013424">
    <property type="entry name" value="Ice-binding_C"/>
</dbReference>
<evidence type="ECO:0000256" key="1">
    <source>
        <dbReference type="SAM" id="Phobius"/>
    </source>
</evidence>
<feature type="transmembrane region" description="Helical" evidence="1">
    <location>
        <begin position="60"/>
        <end position="82"/>
    </location>
</feature>
<evidence type="ECO:0000313" key="4">
    <source>
        <dbReference type="Proteomes" id="UP001050975"/>
    </source>
</evidence>
<comment type="caution">
    <text evidence="3">The sequence shown here is derived from an EMBL/GenBank/DDBJ whole genome shotgun (WGS) entry which is preliminary data.</text>
</comment>
<keyword evidence="1" id="KW-0472">Membrane</keyword>
<gene>
    <name evidence="3" type="ORF">MiSe_25430</name>
</gene>
<keyword evidence="4" id="KW-1185">Reference proteome</keyword>
<organism evidence="3 4">
    <name type="scientific">Microseira wollei NIES-4236</name>
    <dbReference type="NCBI Taxonomy" id="2530354"/>
    <lineage>
        <taxon>Bacteria</taxon>
        <taxon>Bacillati</taxon>
        <taxon>Cyanobacteriota</taxon>
        <taxon>Cyanophyceae</taxon>
        <taxon>Oscillatoriophycideae</taxon>
        <taxon>Aerosakkonematales</taxon>
        <taxon>Aerosakkonemataceae</taxon>
        <taxon>Microseira</taxon>
    </lineage>
</organism>
<dbReference type="AlphaFoldDB" id="A0AAV3X6N7"/>
<name>A0AAV3X6N7_9CYAN</name>
<accession>A0AAV3X6N7</accession>
<sequence length="539" mass="57939">MACLYSGSINAAAIQTCIAAAKMLPLYKRMRTINGGNPLYPGFTKKGKRREISMPKLPKLLFGGLPIACALGFQILVSYQAIAVELVGRAVLPANTFAPGPTSGQLISGSSNGITVPFINKQPIQGFSAVLPGPKPGTFLVMADNGFGGKGNSPDFLLRFYAVQPDFTTGQVFPVNLKTGERLDSFTSESFFQLNDKAGKINFPIVADQAIYPGSITATNPNGIVVDPAIKSGRLLTGGDLDLESFRRVSDNTYWFGDEFGPFLVHVDANGQVIDAPIPLPNFLGLGDKSLVQSPDNPNLTGTANLPSSRGFEGMAINTSGTKLYAMLEGALVPDRERDRLLINQFDLATKQYTGKTFSYRLENPNYAIGDLTAINDNEFLVIERDGKQGDPNNPAFTDPAQFKRIYKIDINKLDSAGFVQKDLLVDLLNIADPNGIGGNGTANNRFTFPFVTIEDVLPIDNQTLLVINDNNYPFSVGRTPGQADNSEFILIKLDKPLALANSNATSVPESSNAAGLGLVGLGMLIALKRKSRKETGFL</sequence>
<dbReference type="PANTHER" id="PTHR37957:SF1">
    <property type="entry name" value="PHYTASE-LIKE DOMAIN-CONTAINING PROTEIN"/>
    <property type="match status" value="1"/>
</dbReference>
<evidence type="ECO:0000259" key="2">
    <source>
        <dbReference type="Pfam" id="PF13449"/>
    </source>
</evidence>
<dbReference type="PANTHER" id="PTHR37957">
    <property type="entry name" value="BLR7070 PROTEIN"/>
    <property type="match status" value="1"/>
</dbReference>
<feature type="domain" description="Phytase-like" evidence="2">
    <location>
        <begin position="122"/>
        <end position="473"/>
    </location>
</feature>
<evidence type="ECO:0000313" key="3">
    <source>
        <dbReference type="EMBL" id="GET37789.1"/>
    </source>
</evidence>
<dbReference type="Pfam" id="PF13449">
    <property type="entry name" value="Phytase-like"/>
    <property type="match status" value="1"/>
</dbReference>
<protein>
    <recommendedName>
        <fullName evidence="2">Phytase-like domain-containing protein</fullName>
    </recommendedName>
</protein>
<dbReference type="Proteomes" id="UP001050975">
    <property type="component" value="Unassembled WGS sequence"/>
</dbReference>
<keyword evidence="1" id="KW-1133">Transmembrane helix</keyword>
<keyword evidence="1" id="KW-0812">Transmembrane</keyword>
<reference evidence="3" key="1">
    <citation type="submission" date="2019-10" db="EMBL/GenBank/DDBJ databases">
        <title>Draft genome sequece of Microseira wollei NIES-4236.</title>
        <authorList>
            <person name="Yamaguchi H."/>
            <person name="Suzuki S."/>
            <person name="Kawachi M."/>
        </authorList>
    </citation>
    <scope>NUCLEOTIDE SEQUENCE</scope>
    <source>
        <strain evidence="3">NIES-4236</strain>
    </source>
</reference>
<dbReference type="EMBL" id="BLAY01000034">
    <property type="protein sequence ID" value="GET37789.1"/>
    <property type="molecule type" value="Genomic_DNA"/>
</dbReference>